<feature type="compositionally biased region" description="Acidic residues" evidence="4">
    <location>
        <begin position="1294"/>
        <end position="1307"/>
    </location>
</feature>
<comment type="subcellular location">
    <subcellularLocation>
        <location evidence="1">Nucleus</location>
    </subcellularLocation>
</comment>
<keyword evidence="6" id="KW-1185">Reference proteome</keyword>
<dbReference type="GO" id="GO:0043565">
    <property type="term" value="F:sequence-specific DNA binding"/>
    <property type="evidence" value="ECO:0000318"/>
    <property type="project" value="GO_Central"/>
</dbReference>
<dbReference type="PhylomeDB" id="E9G4S5"/>
<dbReference type="OMA" id="LQTGHFW"/>
<dbReference type="KEGG" id="dpx:DAPPUDRAFT_300422"/>
<dbReference type="Proteomes" id="UP000000305">
    <property type="component" value="Unassembled WGS sequence"/>
</dbReference>
<evidence type="ECO:0000256" key="1">
    <source>
        <dbReference type="ARBA" id="ARBA00004123"/>
    </source>
</evidence>
<proteinExistence type="inferred from homology"/>
<dbReference type="InterPro" id="IPR007015">
    <property type="entry name" value="DNA_pol_V/MYBBP1A"/>
</dbReference>
<feature type="region of interest" description="Disordered" evidence="4">
    <location>
        <begin position="59"/>
        <end position="93"/>
    </location>
</feature>
<name>E9G4S5_DAPPU</name>
<dbReference type="FunCoup" id="E9G4S5">
    <property type="interactions" value="219"/>
</dbReference>
<dbReference type="PANTHER" id="PTHR13213">
    <property type="entry name" value="MYB-BINDING PROTEIN 1A FAMILY MEMBER"/>
    <property type="match status" value="1"/>
</dbReference>
<feature type="compositionally biased region" description="Basic residues" evidence="4">
    <location>
        <begin position="1410"/>
        <end position="1421"/>
    </location>
</feature>
<dbReference type="PANTHER" id="PTHR13213:SF2">
    <property type="entry name" value="MYB-BINDING PROTEIN 1A"/>
    <property type="match status" value="1"/>
</dbReference>
<evidence type="ECO:0000313" key="6">
    <source>
        <dbReference type="Proteomes" id="UP000000305"/>
    </source>
</evidence>
<evidence type="ECO:0000313" key="5">
    <source>
        <dbReference type="EMBL" id="EFX85508.1"/>
    </source>
</evidence>
<feature type="compositionally biased region" description="Low complexity" evidence="4">
    <location>
        <begin position="1212"/>
        <end position="1222"/>
    </location>
</feature>
<dbReference type="GO" id="GO:0005730">
    <property type="term" value="C:nucleolus"/>
    <property type="evidence" value="ECO:0000318"/>
    <property type="project" value="GO_Central"/>
</dbReference>
<keyword evidence="3" id="KW-0539">Nucleus</keyword>
<dbReference type="EMBL" id="GL732532">
    <property type="protein sequence ID" value="EFX85508.1"/>
    <property type="molecule type" value="Genomic_DNA"/>
</dbReference>
<feature type="compositionally biased region" description="Basic and acidic residues" evidence="4">
    <location>
        <begin position="78"/>
        <end position="88"/>
    </location>
</feature>
<dbReference type="OrthoDB" id="6359128at2759"/>
<evidence type="ECO:0000256" key="3">
    <source>
        <dbReference type="ARBA" id="ARBA00023242"/>
    </source>
</evidence>
<organism evidence="5 6">
    <name type="scientific">Daphnia pulex</name>
    <name type="common">Water flea</name>
    <dbReference type="NCBI Taxonomy" id="6669"/>
    <lineage>
        <taxon>Eukaryota</taxon>
        <taxon>Metazoa</taxon>
        <taxon>Ecdysozoa</taxon>
        <taxon>Arthropoda</taxon>
        <taxon>Crustacea</taxon>
        <taxon>Branchiopoda</taxon>
        <taxon>Diplostraca</taxon>
        <taxon>Cladocera</taxon>
        <taxon>Anomopoda</taxon>
        <taxon>Daphniidae</taxon>
        <taxon>Daphnia</taxon>
    </lineage>
</organism>
<gene>
    <name evidence="5" type="ORF">DAPPUDRAFT_300422</name>
</gene>
<dbReference type="GO" id="GO:0003714">
    <property type="term" value="F:transcription corepressor activity"/>
    <property type="evidence" value="ECO:0000318"/>
    <property type="project" value="GO_Central"/>
</dbReference>
<dbReference type="InterPro" id="IPR016024">
    <property type="entry name" value="ARM-type_fold"/>
</dbReference>
<dbReference type="SUPFAM" id="SSF48371">
    <property type="entry name" value="ARM repeat"/>
    <property type="match status" value="1"/>
</dbReference>
<protein>
    <recommendedName>
        <fullName evidence="7">Myb-binding protein 1A</fullName>
    </recommendedName>
</protein>
<dbReference type="HOGENOM" id="CLU_253078_0_0_1"/>
<accession>E9G4S5</accession>
<dbReference type="InParanoid" id="E9G4S5"/>
<dbReference type="STRING" id="6669.E9G4S5"/>
<comment type="similarity">
    <text evidence="2">Belongs to the MYBBP1A family.</text>
</comment>
<evidence type="ECO:0000256" key="2">
    <source>
        <dbReference type="ARBA" id="ARBA00006809"/>
    </source>
</evidence>
<dbReference type="Pfam" id="PF04931">
    <property type="entry name" value="DNA_pol_phi"/>
    <property type="match status" value="1"/>
</dbReference>
<feature type="compositionally biased region" description="Polar residues" evidence="4">
    <location>
        <begin position="1329"/>
        <end position="1341"/>
    </location>
</feature>
<feature type="region of interest" description="Disordered" evidence="4">
    <location>
        <begin position="743"/>
        <end position="798"/>
    </location>
</feature>
<evidence type="ECO:0008006" key="7">
    <source>
        <dbReference type="Google" id="ProtNLM"/>
    </source>
</evidence>
<feature type="compositionally biased region" description="Low complexity" evidence="4">
    <location>
        <begin position="1237"/>
        <end position="1247"/>
    </location>
</feature>
<sequence length="1421" mass="157387">MVFLINRNQSNLRNFEQRKCDVTQMLISIVEAGNLADDINDTRGQHHACSKSNLLKMKKKTVKTEAPAETETPLNGSESKEVKARELEGESETVVSDKALNPVVKASKPASNTKSSKGLNQQFLDLFWNLADKDASARLSASLEIIKQIESPLCSESQLEYSIGRLVQGLASSRECARHGYYITLVGILKSVNASRLTNKTVHDAIKDRLEPEGSKKERIDQHVGQVLAYGALVKSGRLTDMKEMLQVVDHLIIGSKVKNYIQPVAYGFLEELCQQVDKGTFNGIVWPALKKELSLSWENQTFDTLNLLLVVHNKFPKVVDERFWKSVFGSSSISDPECFSELTTLILTHSSPGDHPLFTRVGSSLSESGKLLDFWSGHLEPALESPTKLKSVTAMTMLNSFLKVVDEEMVGKMLQKNMMSVLVTVLQTKDDSSFELADSTLESIKTVLAKDTISPEAQTSIMENLLNNSGHVAFDKNTNTRFIANVSSFLKKETIVSMVDIYRSFVAESSRTQDKITLIQHLTKLISHPAMQREVDWKASQLVFLAQWAYFTPTASKVFTSAVKEHFHRALDHPCKKLEDLSTFLSKAFEQVNQLVPDSDISDEVKALWNNVQKDVQMIQKKNRTTKQADSWTGQFFLVLYISMGFELLRQPALASEVIAELDTCYQKATEKETKKSKAAKAKEVETDPHWLEVVTDILLSLLSRNQHLLRSIVVSVWSLLAEHITPNVLQQVLDVIDPSKKETPLVDADEDVESDLSDEEDGPEEEEEEAEQKEVEDSEAEEDDEGEDEFSDGMDEEETITDKLRMKIHEALGDSAALTDTESVDIDDLSDGQMESLDKALGSAFQEFRKARPIRKNVNKLPKEGTALMHFRLRCLDLMEVLTDKELSISLSAAAMMPLLSLLEVTVKEPLQKPLMDRTRIVLRKLTNIRRFTDSKDIGMEDLVKLLQILFSKPYAKRTLMPYISEDLVQCCSFVLRCTLHLTRVSDSAAGLTNGKGKDAHVEVDGVYQLYRSNLSKFFLKRDSPVPFGVFSRALVYPWPDAGFLVESLIEYAFGPTILKNRKLLAVQLLTALFRNSTALSAMGQPLLTKRLHSLLQSSQRVVEEAGSESTKPKYLNELFILLRVVLLCPEVAKLKGSSASASPAGGVGTGDDAQLWEPFKAALTVFTAKGLGKQKDLRKNHSLLARLMGLALDETITAPVRAAAAGGPSTTTKSSSSSSLKDGKVGTAAKSTRANGSKAAAAAGGESGVMTTTKKPKSNRPGDKEKKEAKKRRMTASAEGFTDVTFAQVDMDIDVPPEVNDNEPEPPLVAQEVVGHRKKRSKETGKSTAGIQNTNGNQVESLVEVKEEKSKKKTKKNDKSLQDDETSSPLSAVDEGSAGKQLRKRQTTVETTADDRRGETTGTPSPSKKKKKRKSTID</sequence>
<dbReference type="eggNOG" id="KOG1926">
    <property type="taxonomic scope" value="Eukaryota"/>
</dbReference>
<feature type="compositionally biased region" description="Acidic residues" evidence="4">
    <location>
        <begin position="749"/>
        <end position="798"/>
    </location>
</feature>
<feature type="region of interest" description="Disordered" evidence="4">
    <location>
        <begin position="1205"/>
        <end position="1421"/>
    </location>
</feature>
<reference evidence="5 6" key="1">
    <citation type="journal article" date="2011" name="Science">
        <title>The ecoresponsive genome of Daphnia pulex.</title>
        <authorList>
            <person name="Colbourne J.K."/>
            <person name="Pfrender M.E."/>
            <person name="Gilbert D."/>
            <person name="Thomas W.K."/>
            <person name="Tucker A."/>
            <person name="Oakley T.H."/>
            <person name="Tokishita S."/>
            <person name="Aerts A."/>
            <person name="Arnold G.J."/>
            <person name="Basu M.K."/>
            <person name="Bauer D.J."/>
            <person name="Caceres C.E."/>
            <person name="Carmel L."/>
            <person name="Casola C."/>
            <person name="Choi J.H."/>
            <person name="Detter J.C."/>
            <person name="Dong Q."/>
            <person name="Dusheyko S."/>
            <person name="Eads B.D."/>
            <person name="Frohlich T."/>
            <person name="Geiler-Samerotte K.A."/>
            <person name="Gerlach D."/>
            <person name="Hatcher P."/>
            <person name="Jogdeo S."/>
            <person name="Krijgsveld J."/>
            <person name="Kriventseva E.V."/>
            <person name="Kultz D."/>
            <person name="Laforsch C."/>
            <person name="Lindquist E."/>
            <person name="Lopez J."/>
            <person name="Manak J.R."/>
            <person name="Muller J."/>
            <person name="Pangilinan J."/>
            <person name="Patwardhan R.P."/>
            <person name="Pitluck S."/>
            <person name="Pritham E.J."/>
            <person name="Rechtsteiner A."/>
            <person name="Rho M."/>
            <person name="Rogozin I.B."/>
            <person name="Sakarya O."/>
            <person name="Salamov A."/>
            <person name="Schaack S."/>
            <person name="Shapiro H."/>
            <person name="Shiga Y."/>
            <person name="Skalitzky C."/>
            <person name="Smith Z."/>
            <person name="Souvorov A."/>
            <person name="Sung W."/>
            <person name="Tang Z."/>
            <person name="Tsuchiya D."/>
            <person name="Tu H."/>
            <person name="Vos H."/>
            <person name="Wang M."/>
            <person name="Wolf Y.I."/>
            <person name="Yamagata H."/>
            <person name="Yamada T."/>
            <person name="Ye Y."/>
            <person name="Shaw J.R."/>
            <person name="Andrews J."/>
            <person name="Crease T.J."/>
            <person name="Tang H."/>
            <person name="Lucas S.M."/>
            <person name="Robertson H.M."/>
            <person name="Bork P."/>
            <person name="Koonin E.V."/>
            <person name="Zdobnov E.M."/>
            <person name="Grigoriev I.V."/>
            <person name="Lynch M."/>
            <person name="Boore J.L."/>
        </authorList>
    </citation>
    <scope>NUCLEOTIDE SEQUENCE [LARGE SCALE GENOMIC DNA]</scope>
</reference>
<evidence type="ECO:0000256" key="4">
    <source>
        <dbReference type="SAM" id="MobiDB-lite"/>
    </source>
</evidence>